<evidence type="ECO:0000256" key="3">
    <source>
        <dbReference type="ARBA" id="ARBA00022801"/>
    </source>
</evidence>
<organism evidence="7 8">
    <name type="scientific">Nesidiocoris tenuis</name>
    <dbReference type="NCBI Taxonomy" id="355587"/>
    <lineage>
        <taxon>Eukaryota</taxon>
        <taxon>Metazoa</taxon>
        <taxon>Ecdysozoa</taxon>
        <taxon>Arthropoda</taxon>
        <taxon>Hexapoda</taxon>
        <taxon>Insecta</taxon>
        <taxon>Pterygota</taxon>
        <taxon>Neoptera</taxon>
        <taxon>Paraneoptera</taxon>
        <taxon>Hemiptera</taxon>
        <taxon>Heteroptera</taxon>
        <taxon>Panheteroptera</taxon>
        <taxon>Cimicomorpha</taxon>
        <taxon>Miridae</taxon>
        <taxon>Dicyphina</taxon>
        <taxon>Nesidiocoris</taxon>
    </lineage>
</organism>
<comment type="similarity">
    <text evidence="1">Belongs to the type-B carboxylesterase/lipase family.</text>
</comment>
<feature type="non-terminal residue" evidence="7">
    <location>
        <position position="318"/>
    </location>
</feature>
<evidence type="ECO:0000259" key="6">
    <source>
        <dbReference type="Pfam" id="PF00135"/>
    </source>
</evidence>
<accession>A0A6H5FVU4</accession>
<feature type="domain" description="Carboxylesterase type B" evidence="6">
    <location>
        <begin position="224"/>
        <end position="270"/>
    </location>
</feature>
<keyword evidence="8" id="KW-1185">Reference proteome</keyword>
<keyword evidence="5" id="KW-0812">Transmembrane</keyword>
<dbReference type="GO" id="GO:0052689">
    <property type="term" value="F:carboxylic ester hydrolase activity"/>
    <property type="evidence" value="ECO:0007669"/>
    <property type="project" value="UniProtKB-KW"/>
</dbReference>
<evidence type="ECO:0000313" key="7">
    <source>
        <dbReference type="EMBL" id="CAA9993731.1"/>
    </source>
</evidence>
<dbReference type="SUPFAM" id="SSF53474">
    <property type="entry name" value="alpha/beta-Hydrolases"/>
    <property type="match status" value="1"/>
</dbReference>
<dbReference type="PANTHER" id="PTHR43142:SF1">
    <property type="entry name" value="CARBOXYLIC ESTER HYDROLASE"/>
    <property type="match status" value="1"/>
</dbReference>
<feature type="transmembrane region" description="Helical" evidence="5">
    <location>
        <begin position="79"/>
        <end position="100"/>
    </location>
</feature>
<keyword evidence="3" id="KW-0378">Hydrolase</keyword>
<dbReference type="EMBL" id="CADCXU010001139">
    <property type="protein sequence ID" value="CAA9993731.1"/>
    <property type="molecule type" value="Genomic_DNA"/>
</dbReference>
<evidence type="ECO:0000256" key="2">
    <source>
        <dbReference type="ARBA" id="ARBA00022487"/>
    </source>
</evidence>
<evidence type="ECO:0000256" key="5">
    <source>
        <dbReference type="SAM" id="Phobius"/>
    </source>
</evidence>
<dbReference type="AlphaFoldDB" id="A0A6H5FVU4"/>
<keyword evidence="2" id="KW-0719">Serine esterase</keyword>
<protein>
    <recommendedName>
        <fullName evidence="6">Carboxylesterase type B domain-containing protein</fullName>
    </recommendedName>
</protein>
<keyword evidence="4" id="KW-0325">Glycoprotein</keyword>
<dbReference type="InterPro" id="IPR029058">
    <property type="entry name" value="AB_hydrolase_fold"/>
</dbReference>
<feature type="transmembrane region" description="Helical" evidence="5">
    <location>
        <begin position="44"/>
        <end position="73"/>
    </location>
</feature>
<reference evidence="7 8" key="1">
    <citation type="submission" date="2020-02" db="EMBL/GenBank/DDBJ databases">
        <authorList>
            <person name="Ferguson B K."/>
        </authorList>
    </citation>
    <scope>NUCLEOTIDE SEQUENCE [LARGE SCALE GENOMIC DNA]</scope>
</reference>
<dbReference type="InterPro" id="IPR002018">
    <property type="entry name" value="CarbesteraseB"/>
</dbReference>
<name>A0A6H5FVU4_9HEMI</name>
<feature type="domain" description="Carboxylesterase type B" evidence="6">
    <location>
        <begin position="275"/>
        <end position="318"/>
    </location>
</feature>
<feature type="transmembrane region" description="Helical" evidence="5">
    <location>
        <begin position="143"/>
        <end position="165"/>
    </location>
</feature>
<evidence type="ECO:0000256" key="4">
    <source>
        <dbReference type="ARBA" id="ARBA00023180"/>
    </source>
</evidence>
<dbReference type="PANTHER" id="PTHR43142">
    <property type="entry name" value="CARBOXYLIC ESTER HYDROLASE"/>
    <property type="match status" value="1"/>
</dbReference>
<dbReference type="OrthoDB" id="19653at2759"/>
<keyword evidence="5" id="KW-0472">Membrane</keyword>
<sequence length="318" mass="35465">MASMWKYLRHLNDRRTAEAEKALRENYSILMLASTLDMDMSPKYAAMSVVLAIFHYSILISTFVSLSSAAILLSYDFEAASGAGNLGLLIALAIGFLLNFHSLRYEFLDIHSMMGKGIYEYSMEQLAIDDIKVFQKKMNFQRILLVFLALYVCSISILVVMGPWLDNRFGNGYPTAYDKYGVNRQIPVPLYLPFENAEGIGYLAAMGITALSGAVTCLVIAATQPEVTLTLGKIKGTTKETISGRKFHSFQSIPYAKPPIGKHRFKLPSELPDGKLLDVIFYIHGGAFTSGGGDIWGPEYLLDRDVVYVNINYRLDLF</sequence>
<feature type="transmembrane region" description="Helical" evidence="5">
    <location>
        <begin position="200"/>
        <end position="223"/>
    </location>
</feature>
<evidence type="ECO:0000256" key="1">
    <source>
        <dbReference type="ARBA" id="ARBA00005964"/>
    </source>
</evidence>
<evidence type="ECO:0000313" key="8">
    <source>
        <dbReference type="Proteomes" id="UP000479000"/>
    </source>
</evidence>
<gene>
    <name evidence="7" type="ORF">NTEN_LOCUS620</name>
</gene>
<dbReference type="Pfam" id="PF00135">
    <property type="entry name" value="COesterase"/>
    <property type="match status" value="2"/>
</dbReference>
<keyword evidence="5" id="KW-1133">Transmembrane helix</keyword>
<dbReference type="Gene3D" id="3.40.50.1820">
    <property type="entry name" value="alpha/beta hydrolase"/>
    <property type="match status" value="2"/>
</dbReference>
<dbReference type="Proteomes" id="UP000479000">
    <property type="component" value="Unassembled WGS sequence"/>
</dbReference>
<proteinExistence type="inferred from homology"/>